<sequence>MPNPPKPLTERLLDQRVADLTVRVFMLRASYNAAIQAAITEFLPAIGKLEAELAEAEALQKEIAEARFDLETACIYTTHGVISVSELQNLLRQS</sequence>
<name>A0A6H1ZRE4_9ZZZZ</name>
<evidence type="ECO:0000313" key="1">
    <source>
        <dbReference type="EMBL" id="QJA50032.1"/>
    </source>
</evidence>
<dbReference type="AlphaFoldDB" id="A0A6H1ZRE4"/>
<proteinExistence type="predicted"/>
<organism evidence="1">
    <name type="scientific">viral metagenome</name>
    <dbReference type="NCBI Taxonomy" id="1070528"/>
    <lineage>
        <taxon>unclassified sequences</taxon>
        <taxon>metagenomes</taxon>
        <taxon>organismal metagenomes</taxon>
    </lineage>
</organism>
<accession>A0A6H1ZRE4</accession>
<dbReference type="EMBL" id="MT144169">
    <property type="protein sequence ID" value="QJA50032.1"/>
    <property type="molecule type" value="Genomic_DNA"/>
</dbReference>
<protein>
    <submittedName>
        <fullName evidence="1">Uncharacterized protein</fullName>
    </submittedName>
</protein>
<dbReference type="EMBL" id="MT144627">
    <property type="protein sequence ID" value="QJH95690.1"/>
    <property type="molecule type" value="Genomic_DNA"/>
</dbReference>
<evidence type="ECO:0000313" key="2">
    <source>
        <dbReference type="EMBL" id="QJH95690.1"/>
    </source>
</evidence>
<gene>
    <name evidence="1" type="ORF">TM448A01565_0023</name>
    <name evidence="2" type="ORF">TM448B00508_0004</name>
</gene>
<reference evidence="1" key="1">
    <citation type="submission" date="2020-03" db="EMBL/GenBank/DDBJ databases">
        <title>The deep terrestrial virosphere.</title>
        <authorList>
            <person name="Holmfeldt K."/>
            <person name="Nilsson E."/>
            <person name="Simone D."/>
            <person name="Lopez-Fernandez M."/>
            <person name="Wu X."/>
            <person name="de Brujin I."/>
            <person name="Lundin D."/>
            <person name="Andersson A."/>
            <person name="Bertilsson S."/>
            <person name="Dopson M."/>
        </authorList>
    </citation>
    <scope>NUCLEOTIDE SEQUENCE</scope>
    <source>
        <strain evidence="1">TM448A01565</strain>
        <strain evidence="2">TM448B00508</strain>
    </source>
</reference>